<dbReference type="SUPFAM" id="SSF55874">
    <property type="entry name" value="ATPase domain of HSP90 chaperone/DNA topoisomerase II/histidine kinase"/>
    <property type="match status" value="1"/>
</dbReference>
<dbReference type="SMART" id="SM00388">
    <property type="entry name" value="HisKA"/>
    <property type="match status" value="1"/>
</dbReference>
<feature type="transmembrane region" description="Helical" evidence="9">
    <location>
        <begin position="351"/>
        <end position="375"/>
    </location>
</feature>
<comment type="caution">
    <text evidence="11">The sequence shown here is derived from an EMBL/GenBank/DDBJ whole genome shotgun (WGS) entry which is preliminary data.</text>
</comment>
<dbReference type="InterPro" id="IPR003594">
    <property type="entry name" value="HATPase_dom"/>
</dbReference>
<dbReference type="GO" id="GO:0005524">
    <property type="term" value="F:ATP binding"/>
    <property type="evidence" value="ECO:0007669"/>
    <property type="project" value="UniProtKB-KW"/>
</dbReference>
<organism evidence="11 12">
    <name type="scientific">Paenibacillus yanchengensis</name>
    <dbReference type="NCBI Taxonomy" id="2035833"/>
    <lineage>
        <taxon>Bacteria</taxon>
        <taxon>Bacillati</taxon>
        <taxon>Bacillota</taxon>
        <taxon>Bacilli</taxon>
        <taxon>Bacillales</taxon>
        <taxon>Paenibacillaceae</taxon>
        <taxon>Paenibacillus</taxon>
    </lineage>
</organism>
<gene>
    <name evidence="11" type="ORF">ACFSJH_03765</name>
</gene>
<keyword evidence="7 11" id="KW-0067">ATP-binding</keyword>
<evidence type="ECO:0000313" key="11">
    <source>
        <dbReference type="EMBL" id="MFD2114857.1"/>
    </source>
</evidence>
<keyword evidence="3" id="KW-0597">Phosphoprotein</keyword>
<evidence type="ECO:0000256" key="8">
    <source>
        <dbReference type="ARBA" id="ARBA00023012"/>
    </source>
</evidence>
<evidence type="ECO:0000256" key="7">
    <source>
        <dbReference type="ARBA" id="ARBA00022840"/>
    </source>
</evidence>
<keyword evidence="9" id="KW-0812">Transmembrane</keyword>
<evidence type="ECO:0000256" key="2">
    <source>
        <dbReference type="ARBA" id="ARBA00012438"/>
    </source>
</evidence>
<dbReference type="Pfam" id="PF02518">
    <property type="entry name" value="HATPase_c"/>
    <property type="match status" value="1"/>
</dbReference>
<dbReference type="PRINTS" id="PR00344">
    <property type="entry name" value="BCTRLSENSOR"/>
</dbReference>
<feature type="transmembrane region" description="Helical" evidence="9">
    <location>
        <begin position="295"/>
        <end position="314"/>
    </location>
</feature>
<sequence>MRSIWAVGKKIAIIVLFMFFVQSIVEAAAFALPATSWHQIEMKEWQVSQLAEQSSKFDSEFVMKLYEQAVRRGNDWDDIPTNTNKTLPTNIDDHYTVLRLQLPSDQYLQPAILFKEIHSAHIAIIVDGQLRELKMYNYPQIERSFLLALDEVDMGQMLYIVVNNSGEHLWELTDVVVGELSDLQLMYLKQGSINIIIGFALLFIGVVVFMCALFIHKNIRSSWYALSVLIISLSVMFVAESAYMYTIWNDIGYVINYISKIAASIGVLTLIYFIQTLWGEGPGRMIDRVKKIQMFITIFHFAWLLLAFVFPNAMEIYNEYSRFIITLQLVFASVFFFSFSIYLLRMKKKVGWILISGVTVFTLTGIVEVSIYTLIDRNYSFNYWQWSSIFFMLTLIIVLVKQALANYEQVLRYSQKLERLNTDLQRAEKMEIISQLAASVAHEVRNPLQITRGFLQLLMHSPSTEKKVSYMELAISELDRANGIISDFLGFAKPQVEGQSMLIVDEELEQIRAIIHPLVVIHGNQLRIRLEPNLFVMGNSSAFKQAIINLIKNAIEATEKEGQISIHAYQVTEKNKVVVTIEDNGEGMSETDLKNLGEPFYSQKSKGTGLGITITYNIIEAMGGLIYYTSKLGVGTTVKVELPLAKQGTALK</sequence>
<evidence type="ECO:0000259" key="10">
    <source>
        <dbReference type="PROSITE" id="PS50109"/>
    </source>
</evidence>
<dbReference type="CDD" id="cd00082">
    <property type="entry name" value="HisKA"/>
    <property type="match status" value="1"/>
</dbReference>
<evidence type="ECO:0000256" key="4">
    <source>
        <dbReference type="ARBA" id="ARBA00022679"/>
    </source>
</evidence>
<dbReference type="Pfam" id="PF00512">
    <property type="entry name" value="HisKA"/>
    <property type="match status" value="1"/>
</dbReference>
<dbReference type="InterPro" id="IPR003661">
    <property type="entry name" value="HisK_dim/P_dom"/>
</dbReference>
<dbReference type="Gene3D" id="3.30.565.10">
    <property type="entry name" value="Histidine kinase-like ATPase, C-terminal domain"/>
    <property type="match status" value="1"/>
</dbReference>
<feature type="transmembrane region" description="Helical" evidence="9">
    <location>
        <begin position="195"/>
        <end position="216"/>
    </location>
</feature>
<evidence type="ECO:0000256" key="1">
    <source>
        <dbReference type="ARBA" id="ARBA00000085"/>
    </source>
</evidence>
<dbReference type="EC" id="2.7.13.3" evidence="2"/>
<name>A0ABW4YGY1_9BACL</name>
<feature type="transmembrane region" description="Helical" evidence="9">
    <location>
        <begin position="251"/>
        <end position="274"/>
    </location>
</feature>
<feature type="transmembrane region" description="Helical" evidence="9">
    <location>
        <begin position="223"/>
        <end position="245"/>
    </location>
</feature>
<dbReference type="Proteomes" id="UP001597362">
    <property type="component" value="Unassembled WGS sequence"/>
</dbReference>
<reference evidence="12" key="1">
    <citation type="journal article" date="2019" name="Int. J. Syst. Evol. Microbiol.">
        <title>The Global Catalogue of Microorganisms (GCM) 10K type strain sequencing project: providing services to taxonomists for standard genome sequencing and annotation.</title>
        <authorList>
            <consortium name="The Broad Institute Genomics Platform"/>
            <consortium name="The Broad Institute Genome Sequencing Center for Infectious Disease"/>
            <person name="Wu L."/>
            <person name="Ma J."/>
        </authorList>
    </citation>
    <scope>NUCLEOTIDE SEQUENCE [LARGE SCALE GENOMIC DNA]</scope>
    <source>
        <strain evidence="12">GH52</strain>
    </source>
</reference>
<keyword evidence="6" id="KW-0418">Kinase</keyword>
<dbReference type="SMART" id="SM00387">
    <property type="entry name" value="HATPase_c"/>
    <property type="match status" value="1"/>
</dbReference>
<evidence type="ECO:0000256" key="9">
    <source>
        <dbReference type="SAM" id="Phobius"/>
    </source>
</evidence>
<keyword evidence="9" id="KW-0472">Membrane</keyword>
<feature type="transmembrane region" description="Helical" evidence="9">
    <location>
        <begin position="320"/>
        <end position="344"/>
    </location>
</feature>
<keyword evidence="12" id="KW-1185">Reference proteome</keyword>
<protein>
    <recommendedName>
        <fullName evidence="2">histidine kinase</fullName>
        <ecNumber evidence="2">2.7.13.3</ecNumber>
    </recommendedName>
</protein>
<keyword evidence="8" id="KW-0902">Two-component regulatory system</keyword>
<comment type="catalytic activity">
    <reaction evidence="1">
        <text>ATP + protein L-histidine = ADP + protein N-phospho-L-histidine.</text>
        <dbReference type="EC" id="2.7.13.3"/>
    </reaction>
</comment>
<keyword evidence="9" id="KW-1133">Transmembrane helix</keyword>
<dbReference type="PROSITE" id="PS50109">
    <property type="entry name" value="HIS_KIN"/>
    <property type="match status" value="1"/>
</dbReference>
<dbReference type="InterPro" id="IPR036890">
    <property type="entry name" value="HATPase_C_sf"/>
</dbReference>
<proteinExistence type="predicted"/>
<dbReference type="InterPro" id="IPR005467">
    <property type="entry name" value="His_kinase_dom"/>
</dbReference>
<dbReference type="RefSeq" id="WP_377769882.1">
    <property type="nucleotide sequence ID" value="NZ_JBHUHO010000010.1"/>
</dbReference>
<dbReference type="EMBL" id="JBHUHO010000010">
    <property type="protein sequence ID" value="MFD2114857.1"/>
    <property type="molecule type" value="Genomic_DNA"/>
</dbReference>
<feature type="transmembrane region" description="Helical" evidence="9">
    <location>
        <begin position="381"/>
        <end position="400"/>
    </location>
</feature>
<evidence type="ECO:0000313" key="12">
    <source>
        <dbReference type="Proteomes" id="UP001597362"/>
    </source>
</evidence>
<evidence type="ECO:0000256" key="6">
    <source>
        <dbReference type="ARBA" id="ARBA00022777"/>
    </source>
</evidence>
<keyword evidence="4" id="KW-0808">Transferase</keyword>
<dbReference type="Gene3D" id="1.10.287.130">
    <property type="match status" value="1"/>
</dbReference>
<feature type="domain" description="Histidine kinase" evidence="10">
    <location>
        <begin position="439"/>
        <end position="646"/>
    </location>
</feature>
<evidence type="ECO:0000256" key="3">
    <source>
        <dbReference type="ARBA" id="ARBA00022553"/>
    </source>
</evidence>
<dbReference type="CDD" id="cd00075">
    <property type="entry name" value="HATPase"/>
    <property type="match status" value="1"/>
</dbReference>
<dbReference type="InterPro" id="IPR004358">
    <property type="entry name" value="Sig_transdc_His_kin-like_C"/>
</dbReference>
<dbReference type="PANTHER" id="PTHR43065:SF46">
    <property type="entry name" value="C4-DICARBOXYLATE TRANSPORT SENSOR PROTEIN DCTB"/>
    <property type="match status" value="1"/>
</dbReference>
<evidence type="ECO:0000256" key="5">
    <source>
        <dbReference type="ARBA" id="ARBA00022741"/>
    </source>
</evidence>
<keyword evidence="5" id="KW-0547">Nucleotide-binding</keyword>
<dbReference type="InterPro" id="IPR036097">
    <property type="entry name" value="HisK_dim/P_sf"/>
</dbReference>
<dbReference type="PANTHER" id="PTHR43065">
    <property type="entry name" value="SENSOR HISTIDINE KINASE"/>
    <property type="match status" value="1"/>
</dbReference>
<accession>A0ABW4YGY1</accession>
<dbReference type="SUPFAM" id="SSF47384">
    <property type="entry name" value="Homodimeric domain of signal transducing histidine kinase"/>
    <property type="match status" value="1"/>
</dbReference>